<name>A0A830CME1_9LAMI</name>
<dbReference type="Proteomes" id="UP000653305">
    <property type="component" value="Unassembled WGS sequence"/>
</dbReference>
<dbReference type="EMBL" id="BMAC01000651">
    <property type="protein sequence ID" value="GFQ01001.1"/>
    <property type="molecule type" value="Genomic_DNA"/>
</dbReference>
<evidence type="ECO:0000256" key="1">
    <source>
        <dbReference type="SAM" id="Phobius"/>
    </source>
</evidence>
<dbReference type="InterPro" id="IPR040283">
    <property type="entry name" value="DDB_G0292058-like"/>
</dbReference>
<dbReference type="OrthoDB" id="1937321at2759"/>
<dbReference type="GO" id="GO:0005886">
    <property type="term" value="C:plasma membrane"/>
    <property type="evidence" value="ECO:0007669"/>
    <property type="project" value="TreeGrafter"/>
</dbReference>
<feature type="transmembrane region" description="Helical" evidence="1">
    <location>
        <begin position="96"/>
        <end position="119"/>
    </location>
</feature>
<comment type="caution">
    <text evidence="3">The sequence shown here is derived from an EMBL/GenBank/DDBJ whole genome shotgun (WGS) entry which is preliminary data.</text>
</comment>
<feature type="chain" id="PRO_5032465223" evidence="2">
    <location>
        <begin position="32"/>
        <end position="533"/>
    </location>
</feature>
<accession>A0A830CME1</accession>
<dbReference type="AlphaFoldDB" id="A0A830CME1"/>
<keyword evidence="1" id="KW-0472">Membrane</keyword>
<protein>
    <submittedName>
        <fullName evidence="3">Uncharacterized protein</fullName>
    </submittedName>
</protein>
<keyword evidence="4" id="KW-1185">Reference proteome</keyword>
<organism evidence="3 4">
    <name type="scientific">Phtheirospermum japonicum</name>
    <dbReference type="NCBI Taxonomy" id="374723"/>
    <lineage>
        <taxon>Eukaryota</taxon>
        <taxon>Viridiplantae</taxon>
        <taxon>Streptophyta</taxon>
        <taxon>Embryophyta</taxon>
        <taxon>Tracheophyta</taxon>
        <taxon>Spermatophyta</taxon>
        <taxon>Magnoliopsida</taxon>
        <taxon>eudicotyledons</taxon>
        <taxon>Gunneridae</taxon>
        <taxon>Pentapetalae</taxon>
        <taxon>asterids</taxon>
        <taxon>lamiids</taxon>
        <taxon>Lamiales</taxon>
        <taxon>Orobanchaceae</taxon>
        <taxon>Orobanchaceae incertae sedis</taxon>
        <taxon>Phtheirospermum</taxon>
    </lineage>
</organism>
<dbReference type="PANTHER" id="PTHR31414">
    <property type="entry name" value="TRANSMEMBRANE PROTEIN DDB_G0292058"/>
    <property type="match status" value="1"/>
</dbReference>
<feature type="signal peptide" evidence="2">
    <location>
        <begin position="1"/>
        <end position="31"/>
    </location>
</feature>
<proteinExistence type="predicted"/>
<reference evidence="3" key="1">
    <citation type="submission" date="2020-07" db="EMBL/GenBank/DDBJ databases">
        <title>Ethylene signaling mediates host invasion by parasitic plants.</title>
        <authorList>
            <person name="Yoshida S."/>
        </authorList>
    </citation>
    <scope>NUCLEOTIDE SEQUENCE</scope>
    <source>
        <strain evidence="3">Okayama</strain>
    </source>
</reference>
<evidence type="ECO:0000313" key="3">
    <source>
        <dbReference type="EMBL" id="GFQ01001.1"/>
    </source>
</evidence>
<keyword evidence="1" id="KW-0812">Transmembrane</keyword>
<feature type="transmembrane region" description="Helical" evidence="1">
    <location>
        <begin position="131"/>
        <end position="155"/>
    </location>
</feature>
<keyword evidence="2" id="KW-0732">Signal</keyword>
<dbReference type="PANTHER" id="PTHR31414:SF31">
    <property type="entry name" value="PROTEIN TWEETY HOMOLOG"/>
    <property type="match status" value="1"/>
</dbReference>
<sequence length="533" mass="58812">MFFFKAKSSSYLILTTLILVLFSFFPSPGAAENGVVLGTQRSVLGEVNGVNTTNLVLAQERTRRKDPLDDGKYYNGGWNISNEHYMASVVYSGVPLFLVAILWFVGFGLFLLLVCMYICCCGRRRYGYSRFAYALSLVLLSLFTIAAIIGSVVLYSGQGKFHDSTTSTLDFVLRQADSTVDNLKNVSDYLAAAKNVGVVQVSLPRELQNKIDNVNEMIASAANTLDRATKNNKEDIFRYLDAVGLILIVVAAVMLGLALLGFLLSITGLQFLIYFLVIFGWILVAATFILCGVFLVLHNVMGDTCVAMNDWVDNPTAHTALDDIIPCVDPATSQEALSQSKEVTFQMVQLVNGIIANVSNANLPPNAGPFYYNQSGPLVPLLCNPYNPDKTDRGACAAGEVDLSNATQVWRNYECQISPSNICTTVGRLTPSIYDQMNGVVNVSYGLHHYGPFLSGLVDCTFVRDTFTTIHDRHCPDLRNYSRWVYIGLAMVSVAVMLSLILWVLYARERRHRKYTKLVDATSAQTSLERKGP</sequence>
<feature type="transmembrane region" description="Helical" evidence="1">
    <location>
        <begin position="271"/>
        <end position="297"/>
    </location>
</feature>
<feature type="transmembrane region" description="Helical" evidence="1">
    <location>
        <begin position="242"/>
        <end position="264"/>
    </location>
</feature>
<keyword evidence="1" id="KW-1133">Transmembrane helix</keyword>
<feature type="transmembrane region" description="Helical" evidence="1">
    <location>
        <begin position="484"/>
        <end position="507"/>
    </location>
</feature>
<evidence type="ECO:0000256" key="2">
    <source>
        <dbReference type="SAM" id="SignalP"/>
    </source>
</evidence>
<dbReference type="GO" id="GO:0009506">
    <property type="term" value="C:plasmodesma"/>
    <property type="evidence" value="ECO:0007669"/>
    <property type="project" value="TreeGrafter"/>
</dbReference>
<gene>
    <name evidence="3" type="ORF">PHJA_002244000</name>
</gene>
<evidence type="ECO:0000313" key="4">
    <source>
        <dbReference type="Proteomes" id="UP000653305"/>
    </source>
</evidence>